<keyword evidence="5 7" id="KW-0472">Membrane</keyword>
<organism evidence="8 9">
    <name type="scientific">Phomopsis amygdali</name>
    <name type="common">Fusicoccum amygdali</name>
    <dbReference type="NCBI Taxonomy" id="1214568"/>
    <lineage>
        <taxon>Eukaryota</taxon>
        <taxon>Fungi</taxon>
        <taxon>Dikarya</taxon>
        <taxon>Ascomycota</taxon>
        <taxon>Pezizomycotina</taxon>
        <taxon>Sordariomycetes</taxon>
        <taxon>Sordariomycetidae</taxon>
        <taxon>Diaporthales</taxon>
        <taxon>Diaporthaceae</taxon>
        <taxon>Diaporthe</taxon>
    </lineage>
</organism>
<feature type="compositionally biased region" description="Basic and acidic residues" evidence="6">
    <location>
        <begin position="570"/>
        <end position="582"/>
    </location>
</feature>
<feature type="region of interest" description="Disordered" evidence="6">
    <location>
        <begin position="664"/>
        <end position="769"/>
    </location>
</feature>
<feature type="compositionally biased region" description="Basic and acidic residues" evidence="6">
    <location>
        <begin position="452"/>
        <end position="461"/>
    </location>
</feature>
<feature type="region of interest" description="Disordered" evidence="6">
    <location>
        <begin position="553"/>
        <end position="606"/>
    </location>
</feature>
<evidence type="ECO:0000256" key="5">
    <source>
        <dbReference type="ARBA" id="ARBA00023136"/>
    </source>
</evidence>
<accession>A0AAD9VYL9</accession>
<feature type="transmembrane region" description="Helical" evidence="7">
    <location>
        <begin position="837"/>
        <end position="861"/>
    </location>
</feature>
<dbReference type="EMBL" id="JAUJFL010000007">
    <property type="protein sequence ID" value="KAK2599883.1"/>
    <property type="molecule type" value="Genomic_DNA"/>
</dbReference>
<feature type="region of interest" description="Disordered" evidence="6">
    <location>
        <begin position="1448"/>
        <end position="1468"/>
    </location>
</feature>
<feature type="compositionally biased region" description="Polar residues" evidence="6">
    <location>
        <begin position="553"/>
        <end position="565"/>
    </location>
</feature>
<dbReference type="SUPFAM" id="SSF56281">
    <property type="entry name" value="Metallo-hydrolase/oxidoreductase"/>
    <property type="match status" value="1"/>
</dbReference>
<feature type="transmembrane region" description="Helical" evidence="7">
    <location>
        <begin position="1367"/>
        <end position="1389"/>
    </location>
</feature>
<keyword evidence="3 7" id="KW-0812">Transmembrane</keyword>
<comment type="similarity">
    <text evidence="2">Belongs to the TAPT1 family.</text>
</comment>
<evidence type="ECO:0000256" key="3">
    <source>
        <dbReference type="ARBA" id="ARBA00022692"/>
    </source>
</evidence>
<dbReference type="Pfam" id="PF05346">
    <property type="entry name" value="DUF747"/>
    <property type="match status" value="1"/>
</dbReference>
<comment type="subcellular location">
    <subcellularLocation>
        <location evidence="1">Membrane</location>
        <topology evidence="1">Multi-pass membrane protein</topology>
    </subcellularLocation>
</comment>
<proteinExistence type="inferred from homology"/>
<evidence type="ECO:0000256" key="2">
    <source>
        <dbReference type="ARBA" id="ARBA00008803"/>
    </source>
</evidence>
<feature type="region of interest" description="Disordered" evidence="6">
    <location>
        <begin position="1"/>
        <end position="25"/>
    </location>
</feature>
<feature type="region of interest" description="Disordered" evidence="6">
    <location>
        <begin position="897"/>
        <end position="980"/>
    </location>
</feature>
<dbReference type="CDD" id="cd07730">
    <property type="entry name" value="metallo-hydrolase-like_MBL-fold"/>
    <property type="match status" value="1"/>
</dbReference>
<keyword evidence="9" id="KW-1185">Reference proteome</keyword>
<feature type="compositionally biased region" description="Basic and acidic residues" evidence="6">
    <location>
        <begin position="589"/>
        <end position="603"/>
    </location>
</feature>
<evidence type="ECO:0000256" key="1">
    <source>
        <dbReference type="ARBA" id="ARBA00004141"/>
    </source>
</evidence>
<name>A0AAD9VYL9_PHOAM</name>
<evidence type="ECO:0000256" key="6">
    <source>
        <dbReference type="SAM" id="MobiDB-lite"/>
    </source>
</evidence>
<dbReference type="PANTHER" id="PTHR13317:SF4">
    <property type="entry name" value="TRANSMEMBRANE ANTERIOR POSTERIOR TRANSFORMATION PROTEIN 1 HOMOLOG"/>
    <property type="match status" value="1"/>
</dbReference>
<evidence type="ECO:0000256" key="4">
    <source>
        <dbReference type="ARBA" id="ARBA00022989"/>
    </source>
</evidence>
<feature type="compositionally biased region" description="Polar residues" evidence="6">
    <location>
        <begin position="686"/>
        <end position="701"/>
    </location>
</feature>
<reference evidence="8" key="1">
    <citation type="submission" date="2023-06" db="EMBL/GenBank/DDBJ databases">
        <authorList>
            <person name="Noh H."/>
        </authorList>
    </citation>
    <scope>NUCLEOTIDE SEQUENCE</scope>
    <source>
        <strain evidence="8">DUCC20226</strain>
    </source>
</reference>
<gene>
    <name evidence="8" type="ORF">N8I77_011603</name>
</gene>
<dbReference type="PANTHER" id="PTHR13317">
    <property type="entry name" value="TRANSMEMBRANE ANTERIOR POSTERIOR TRANSFORMATION PROTEIN 1 HOMOLOG"/>
    <property type="match status" value="1"/>
</dbReference>
<dbReference type="InterPro" id="IPR008010">
    <property type="entry name" value="Tatp1"/>
</dbReference>
<dbReference type="GO" id="GO:0005789">
    <property type="term" value="C:endoplasmic reticulum membrane"/>
    <property type="evidence" value="ECO:0007669"/>
    <property type="project" value="TreeGrafter"/>
</dbReference>
<sequence>MGGKADKPKTPGSMSHSRKPPFDVPPGAVAKVSIIDSTMRLTKLRVEHLVAPPVEGFDEFSAMPTWSFLVESPSGQKALFDLGVHKDLGRYVPRIEANIKKYGWQVDVKEHVADTLQSHGVDPEEINSVIWSHFDHIGDMTTFSASTELVVGPGFKEKWYPGFPTQPDAPVREEDMAGRSVREIGFDGELKAGPFPAHDFFGDGSFYLLDAPGHCLAHIAGLARTSTSPDTFIMMGGDLAHHSSELRPSSYTAIPDSLPQGISTQSSTSFREMNARRGRKADQPFVEPVAFEDEHLCMQTIQRAQVADAQDNVWFVFAHDASLFDSVDLFPQAANAWKEKGWKAKVEWKFLGDLACACAEKMGISTICAYIWKFYLGTLNSRYCAEEAWNQQEYSQTLQPNGSSGDRAGPRLLESLAMATVEVDVPGAAQADRRNGYHGNISEVDGASRSNDNPDSREKNTLDGGVARIEKQRPATPAPATVPATATHLPSRGLPPYSHSSDVDFDNSMPPPSAPLANGNTPFPRAFTGLPGTADTMAYDGLTSCAVSEAETSAPHSAIDSSTDALPTFDDTHATPKKELRRNSSAANKTRERSGTKSSDHSGVRRLSASKIQELAASPESLPIATIPDQPLSAGIVDVHRPPMSMHLAATPQEVFDKVETNRSQAFGDAPSSRTLNSVRPGLSMRTVSTPPINRAKSVSQPPAPPSASRRNSFQPSPRPAPLNLDTSGIMGPANARNAYPEVPGRPDPRDHREHKEPRPPSPIPPSIPLPPLSAPTLLQLELAAQRPSPLYIHQSYASDLPYESSAVKFERLKNFLFLPLLLEKTLMFGALACLDAWLWTFTILPMRFCIAFGVLFRWWAYIVGKEARWLIGFVWEGLGRLWERGRRGRGLTRRLSIDGSRSTDGESRSRSRARDPLHEINANGIQAPLTGPNGDLPRRGPSTRTRKGTNGTSRVPSRMHGRPNTGPFRHRRTKSTPSNLTSFHKADLLQGLVIICSSVALMNLDASRMYHFIRAQSAVKLYVIYNLVEVGDRLLSALGQDIFECLFSSETLSRNSSGRSKVMLPFGMFLLSLVYNCAHAITLFYQVIALNVAVNSYSNALLTLLMSNQFVEIKGSVFKRFEKENTFQLTCADVVERFQLWLVLLIIGMRNVVEVGGLSVPGAGFDLDDDAMTAAKGPLHNPSILPMSFTILPSWLWSGEVLSPFLIVIGSEMFVDWIKHAYINKFNNIKPNFYSRILDILCKDYYTNAFVTPSLTRRLGLPLLPLSTLFIRASFQTYHMFLATHLPAPIPPSTQTSLSVDSSTPSSPVVTAALDRLDHFVRNALGRSVYGMDDAYLANGTAANSTSFFPWLSWSTDDAIALVTKVLVFFIAFLFLLILKLLLGMLLLRYSRDRYARMKLKEHAVATGKMEKEAFDTKGTKRFGGFGAVEIGDDRRRWIYADDPDGMKRAKERERKAEQGTGKEEKDLSGVMRYEMVAKRIW</sequence>
<evidence type="ECO:0000313" key="9">
    <source>
        <dbReference type="Proteomes" id="UP001265746"/>
    </source>
</evidence>
<feature type="region of interest" description="Disordered" evidence="6">
    <location>
        <begin position="427"/>
        <end position="529"/>
    </location>
</feature>
<dbReference type="Proteomes" id="UP001265746">
    <property type="component" value="Unassembled WGS sequence"/>
</dbReference>
<dbReference type="Gene3D" id="3.60.15.10">
    <property type="entry name" value="Ribonuclease Z/Hydroxyacylglutathione hydrolase-like"/>
    <property type="match status" value="1"/>
</dbReference>
<feature type="transmembrane region" description="Helical" evidence="7">
    <location>
        <begin position="1063"/>
        <end position="1086"/>
    </location>
</feature>
<feature type="compositionally biased region" description="Pro residues" evidence="6">
    <location>
        <begin position="760"/>
        <end position="769"/>
    </location>
</feature>
<comment type="caution">
    <text evidence="8">The sequence shown here is derived from an EMBL/GenBank/DDBJ whole genome shotgun (WGS) entry which is preliminary data.</text>
</comment>
<keyword evidence="4 7" id="KW-1133">Transmembrane helix</keyword>
<evidence type="ECO:0000313" key="8">
    <source>
        <dbReference type="EMBL" id="KAK2599883.1"/>
    </source>
</evidence>
<protein>
    <submittedName>
        <fullName evidence="8">Uncharacterized protein</fullName>
    </submittedName>
</protein>
<dbReference type="InterPro" id="IPR036866">
    <property type="entry name" value="RibonucZ/Hydroxyglut_hydro"/>
</dbReference>
<feature type="compositionally biased region" description="Low complexity" evidence="6">
    <location>
        <begin position="474"/>
        <end position="487"/>
    </location>
</feature>
<evidence type="ECO:0000256" key="7">
    <source>
        <dbReference type="SAM" id="Phobius"/>
    </source>
</evidence>
<feature type="compositionally biased region" description="Basic and acidic residues" evidence="6">
    <location>
        <begin position="745"/>
        <end position="759"/>
    </location>
</feature>
<feature type="compositionally biased region" description="Basic and acidic residues" evidence="6">
    <location>
        <begin position="902"/>
        <end position="919"/>
    </location>
</feature>